<dbReference type="RefSeq" id="WP_336586032.1">
    <property type="nucleotide sequence ID" value="NZ_JBBAXC010000004.1"/>
</dbReference>
<comment type="caution">
    <text evidence="2">The sequence shown here is derived from an EMBL/GenBank/DDBJ whole genome shotgun (WGS) entry which is preliminary data.</text>
</comment>
<dbReference type="EMBL" id="JBBAXC010000004">
    <property type="protein sequence ID" value="MEI5906594.1"/>
    <property type="molecule type" value="Genomic_DNA"/>
</dbReference>
<dbReference type="SUPFAM" id="SSF52540">
    <property type="entry name" value="P-loop containing nucleoside triphosphate hydrolases"/>
    <property type="match status" value="1"/>
</dbReference>
<dbReference type="InterPro" id="IPR006083">
    <property type="entry name" value="PRK/URK"/>
</dbReference>
<dbReference type="Proteomes" id="UP001312865">
    <property type="component" value="Unassembled WGS sequence"/>
</dbReference>
<reference evidence="2 3" key="1">
    <citation type="journal article" date="2018" name="J. Microbiol.">
        <title>Bacillus spongiae sp. nov., isolated from sponge of Jeju Island.</title>
        <authorList>
            <person name="Lee G.E."/>
            <person name="Im W.T."/>
            <person name="Park J.S."/>
        </authorList>
    </citation>
    <scope>NUCLEOTIDE SEQUENCE [LARGE SCALE GENOMIC DNA]</scope>
    <source>
        <strain evidence="2 3">135PIL107-10</strain>
    </source>
</reference>
<dbReference type="Pfam" id="PF00485">
    <property type="entry name" value="PRK"/>
    <property type="match status" value="2"/>
</dbReference>
<keyword evidence="3" id="KW-1185">Reference proteome</keyword>
<feature type="domain" description="Phosphoribulokinase/uridine kinase" evidence="1">
    <location>
        <begin position="86"/>
        <end position="166"/>
    </location>
</feature>
<dbReference type="PANTHER" id="PTHR10285">
    <property type="entry name" value="URIDINE KINASE"/>
    <property type="match status" value="1"/>
</dbReference>
<dbReference type="InterPro" id="IPR027417">
    <property type="entry name" value="P-loop_NTPase"/>
</dbReference>
<organism evidence="2 3">
    <name type="scientific">Bacillus spongiae</name>
    <dbReference type="NCBI Taxonomy" id="2683610"/>
    <lineage>
        <taxon>Bacteria</taxon>
        <taxon>Bacillati</taxon>
        <taxon>Bacillota</taxon>
        <taxon>Bacilli</taxon>
        <taxon>Bacillales</taxon>
        <taxon>Bacillaceae</taxon>
        <taxon>Bacillus</taxon>
    </lineage>
</organism>
<gene>
    <name evidence="2" type="ORF">WAK64_05930</name>
</gene>
<feature type="domain" description="Phosphoribulokinase/uridine kinase" evidence="1">
    <location>
        <begin position="9"/>
        <end position="43"/>
    </location>
</feature>
<proteinExistence type="predicted"/>
<dbReference type="Gene3D" id="3.40.50.300">
    <property type="entry name" value="P-loop containing nucleotide triphosphate hydrolases"/>
    <property type="match status" value="2"/>
</dbReference>
<protein>
    <submittedName>
        <fullName evidence="2">AAA family ATPase</fullName>
    </submittedName>
</protein>
<evidence type="ECO:0000313" key="3">
    <source>
        <dbReference type="Proteomes" id="UP001312865"/>
    </source>
</evidence>
<name>A0ABU8HB95_9BACI</name>
<evidence type="ECO:0000313" key="2">
    <source>
        <dbReference type="EMBL" id="MEI5906594.1"/>
    </source>
</evidence>
<evidence type="ECO:0000259" key="1">
    <source>
        <dbReference type="Pfam" id="PF00485"/>
    </source>
</evidence>
<sequence>MEYFQNSILIGIAGGSGSGKTTFCNKLASSLKGANVKAISTDHYFHKVKPKANAPYNGRLYDDYDHPTSVDIVRLCNDIKEVCSSQKYNVVIIEGLMVLYFEEIRKQLDLKVFIDCPSDERLVRRLKRDISEETFDEITSEYLDLVRHRYNEFIEPTKWFADVIINGSNPSHKSIDVVRKWVLNEANTFPIKSG</sequence>
<accession>A0ABU8HB95</accession>